<keyword evidence="6" id="KW-0175">Coiled coil</keyword>
<dbReference type="Pfam" id="PF03908">
    <property type="entry name" value="Sec20"/>
    <property type="match status" value="1"/>
</dbReference>
<reference evidence="9" key="2">
    <citation type="submission" date="2020-05" db="UniProtKB">
        <authorList>
            <consortium name="EnsemblMetazoa"/>
        </authorList>
    </citation>
    <scope>IDENTIFICATION</scope>
</reference>
<protein>
    <submittedName>
        <fullName evidence="8">AGAP000242-PA-like protein</fullName>
    </submittedName>
</protein>
<dbReference type="GO" id="GO:0016020">
    <property type="term" value="C:membrane"/>
    <property type="evidence" value="ECO:0007669"/>
    <property type="project" value="UniProtKB-SubCell"/>
</dbReference>
<evidence type="ECO:0000313" key="8">
    <source>
        <dbReference type="EMBL" id="KFB38861.1"/>
    </source>
</evidence>
<keyword evidence="10" id="KW-1185">Reference proteome</keyword>
<keyword evidence="2" id="KW-0813">Transport</keyword>
<dbReference type="OrthoDB" id="46868at2759"/>
<dbReference type="EMBL" id="ATLV01014524">
    <property type="status" value="NOT_ANNOTATED_CDS"/>
    <property type="molecule type" value="Genomic_DNA"/>
</dbReference>
<dbReference type="Proteomes" id="UP000030765">
    <property type="component" value="Unassembled WGS sequence"/>
</dbReference>
<feature type="coiled-coil region" evidence="6">
    <location>
        <begin position="12"/>
        <end position="46"/>
    </location>
</feature>
<evidence type="ECO:0000259" key="7">
    <source>
        <dbReference type="Pfam" id="PF03908"/>
    </source>
</evidence>
<organism evidence="8">
    <name type="scientific">Anopheles sinensis</name>
    <name type="common">Mosquito</name>
    <dbReference type="NCBI Taxonomy" id="74873"/>
    <lineage>
        <taxon>Eukaryota</taxon>
        <taxon>Metazoa</taxon>
        <taxon>Ecdysozoa</taxon>
        <taxon>Arthropoda</taxon>
        <taxon>Hexapoda</taxon>
        <taxon>Insecta</taxon>
        <taxon>Pterygota</taxon>
        <taxon>Neoptera</taxon>
        <taxon>Endopterygota</taxon>
        <taxon>Diptera</taxon>
        <taxon>Nematocera</taxon>
        <taxon>Culicoidea</taxon>
        <taxon>Culicidae</taxon>
        <taxon>Anophelinae</taxon>
        <taxon>Anopheles</taxon>
    </lineage>
</organism>
<dbReference type="VEuPathDB" id="VectorBase:ASIS010409"/>
<feature type="domain" description="Sec20 C-terminal" evidence="7">
    <location>
        <begin position="130"/>
        <end position="206"/>
    </location>
</feature>
<name>A0A084VLL7_ANOSI</name>
<keyword evidence="5" id="KW-0472">Membrane</keyword>
<keyword evidence="3" id="KW-0812">Transmembrane</keyword>
<evidence type="ECO:0000313" key="9">
    <source>
        <dbReference type="EnsemblMetazoa" id="ASIC006351-PA"/>
    </source>
</evidence>
<evidence type="ECO:0000313" key="10">
    <source>
        <dbReference type="Proteomes" id="UP000030765"/>
    </source>
</evidence>
<evidence type="ECO:0000256" key="4">
    <source>
        <dbReference type="ARBA" id="ARBA00022989"/>
    </source>
</evidence>
<proteinExistence type="predicted"/>
<evidence type="ECO:0000256" key="2">
    <source>
        <dbReference type="ARBA" id="ARBA00022448"/>
    </source>
</evidence>
<accession>A0A084VLL7</accession>
<dbReference type="OMA" id="ATCAYII"/>
<evidence type="ECO:0000256" key="3">
    <source>
        <dbReference type="ARBA" id="ARBA00022692"/>
    </source>
</evidence>
<sequence length="236" mass="26760">MSIFYSTSLQDINNLRGTLDDLETLNEAGREKLDELRDCIEQLRDLGYEENNTGILRDAEKHRLQMVSTQQAFWTASISKLKEITKAYRGELLAVRQNASKARKRRTQRALRSLKARSSALLLLFKSNVEQMRSISQQLFDIIQKSTKTQDLRHGNVSSPQSVIDELQKTAKMIDQSHRLLRKYSRRECTDKILTVFGLTLFIACTVDADGNEDIGAYPSSAPSSVCLTTLGLEED</sequence>
<gene>
    <name evidence="8" type="ORF">ZHAS_00006351</name>
</gene>
<comment type="subcellular location">
    <subcellularLocation>
        <location evidence="1">Membrane</location>
        <topology evidence="1">Single-pass type IV membrane protein</topology>
    </subcellularLocation>
</comment>
<dbReference type="EnsemblMetazoa" id="ASIC006351-RA">
    <property type="protein sequence ID" value="ASIC006351-PA"/>
    <property type="gene ID" value="ASIC006351"/>
</dbReference>
<dbReference type="VEuPathDB" id="VectorBase:ASIC006351"/>
<reference evidence="8 10" key="1">
    <citation type="journal article" date="2014" name="BMC Genomics">
        <title>Genome sequence of Anopheles sinensis provides insight into genetics basis of mosquito competence for malaria parasites.</title>
        <authorList>
            <person name="Zhou D."/>
            <person name="Zhang D."/>
            <person name="Ding G."/>
            <person name="Shi L."/>
            <person name="Hou Q."/>
            <person name="Ye Y."/>
            <person name="Xu Y."/>
            <person name="Zhou H."/>
            <person name="Xiong C."/>
            <person name="Li S."/>
            <person name="Yu J."/>
            <person name="Hong S."/>
            <person name="Yu X."/>
            <person name="Zou P."/>
            <person name="Chen C."/>
            <person name="Chang X."/>
            <person name="Wang W."/>
            <person name="Lv Y."/>
            <person name="Sun Y."/>
            <person name="Ma L."/>
            <person name="Shen B."/>
            <person name="Zhu C."/>
        </authorList>
    </citation>
    <scope>NUCLEOTIDE SEQUENCE [LARGE SCALE GENOMIC DNA]</scope>
</reference>
<evidence type="ECO:0000256" key="5">
    <source>
        <dbReference type="ARBA" id="ARBA00023136"/>
    </source>
</evidence>
<evidence type="ECO:0000256" key="1">
    <source>
        <dbReference type="ARBA" id="ARBA00004211"/>
    </source>
</evidence>
<evidence type="ECO:0000256" key="6">
    <source>
        <dbReference type="SAM" id="Coils"/>
    </source>
</evidence>
<keyword evidence="4" id="KW-1133">Transmembrane helix</keyword>
<dbReference type="AlphaFoldDB" id="A0A084VLL7"/>
<dbReference type="InterPro" id="IPR056173">
    <property type="entry name" value="Sec20_C"/>
</dbReference>
<dbReference type="EMBL" id="KE524974">
    <property type="protein sequence ID" value="KFB38861.1"/>
    <property type="molecule type" value="Genomic_DNA"/>
</dbReference>
<dbReference type="STRING" id="74873.A0A084VLL7"/>